<protein>
    <submittedName>
        <fullName evidence="1">Uncharacterized protein</fullName>
    </submittedName>
</protein>
<evidence type="ECO:0000313" key="1">
    <source>
        <dbReference type="EMBL" id="KAI2391591.1"/>
    </source>
</evidence>
<dbReference type="EMBL" id="JALBCA010000011">
    <property type="protein sequence ID" value="KAI2391591.1"/>
    <property type="molecule type" value="Genomic_DNA"/>
</dbReference>
<reference evidence="1" key="1">
    <citation type="journal article" date="2022" name="bioRxiv">
        <title>Population genetic analysis of Ophidiomyces ophidiicola, the causative agent of snake fungal disease, indicates recent introductions to the USA.</title>
        <authorList>
            <person name="Ladner J.T."/>
            <person name="Palmer J.M."/>
            <person name="Ettinger C.L."/>
            <person name="Stajich J.E."/>
            <person name="Farrell T.M."/>
            <person name="Glorioso B.M."/>
            <person name="Lawson B."/>
            <person name="Price S.J."/>
            <person name="Stengle A.G."/>
            <person name="Grear D.A."/>
            <person name="Lorch J.M."/>
        </authorList>
    </citation>
    <scope>NUCLEOTIDE SEQUENCE</scope>
    <source>
        <strain evidence="1">NWHC 24266-5</strain>
    </source>
</reference>
<proteinExistence type="predicted"/>
<accession>A0ACB8V2W8</accession>
<comment type="caution">
    <text evidence="1">The sequence shown here is derived from an EMBL/GenBank/DDBJ whole genome shotgun (WGS) entry which is preliminary data.</text>
</comment>
<organism evidence="1">
    <name type="scientific">Ophidiomyces ophidiicola</name>
    <dbReference type="NCBI Taxonomy" id="1387563"/>
    <lineage>
        <taxon>Eukaryota</taxon>
        <taxon>Fungi</taxon>
        <taxon>Dikarya</taxon>
        <taxon>Ascomycota</taxon>
        <taxon>Pezizomycotina</taxon>
        <taxon>Eurotiomycetes</taxon>
        <taxon>Eurotiomycetidae</taxon>
        <taxon>Onygenales</taxon>
        <taxon>Onygenaceae</taxon>
        <taxon>Ophidiomyces</taxon>
    </lineage>
</organism>
<gene>
    <name evidence="1" type="ORF">LOY88_001115</name>
</gene>
<name>A0ACB8V2W8_9EURO</name>
<sequence length="314" mass="33953">MATKKLLDVLIIGGGPAGLSTALGLARQLHSAVIFDSGVYRNDLASHMHNVVTWDDRAPADFRAAGRKELLERYRTIQVENVRVDEVRKDTNGYFEAKDASGQIWWGRKLVLAVGVRDISPDIHGYADCWGKGIFHCLFCHGYEDRGCASIGVLAVGDCASLRPAMHLARMARRLAEKVTVYTDGAVELSESLAGPLKSAGFQLETRHIAKLINGSKEPEMVIELEDGTTITEGFLVHKPKTEVNGPFAQQLNLELTQEGDIRVNAPFYETTSVPGVFAVGDCGSFGKAVAQANATGLWCASGLVAQLQAEPSL</sequence>